<evidence type="ECO:0000256" key="6">
    <source>
        <dbReference type="ARBA" id="ARBA00022763"/>
    </source>
</evidence>
<keyword evidence="4" id="KW-0235">DNA replication</keyword>
<dbReference type="CDD" id="cd03425">
    <property type="entry name" value="NUDIX_MutT_NudA_like"/>
    <property type="match status" value="1"/>
</dbReference>
<feature type="domain" description="Nudix hydrolase" evidence="12">
    <location>
        <begin position="2"/>
        <end position="126"/>
    </location>
</feature>
<dbReference type="EMBL" id="CP060789">
    <property type="protein sequence ID" value="QNP57343.1"/>
    <property type="molecule type" value="Genomic_DNA"/>
</dbReference>
<dbReference type="InterPro" id="IPR015797">
    <property type="entry name" value="NUDIX_hydrolase-like_dom_sf"/>
</dbReference>
<dbReference type="Gene3D" id="3.90.79.10">
    <property type="entry name" value="Nucleoside Triphosphate Pyrophosphohydrolase"/>
    <property type="match status" value="1"/>
</dbReference>
<gene>
    <name evidence="13" type="ORF">H9L22_08985</name>
</gene>
<dbReference type="GO" id="GO:0046872">
    <property type="term" value="F:metal ion binding"/>
    <property type="evidence" value="ECO:0007669"/>
    <property type="project" value="UniProtKB-KW"/>
</dbReference>
<dbReference type="PROSITE" id="PS51462">
    <property type="entry name" value="NUDIX"/>
    <property type="match status" value="1"/>
</dbReference>
<dbReference type="EC" id="3.6.1.55" evidence="11"/>
<dbReference type="InterPro" id="IPR020084">
    <property type="entry name" value="NUDIX_hydrolase_CS"/>
</dbReference>
<keyword evidence="8" id="KW-0460">Magnesium</keyword>
<dbReference type="RefSeq" id="WP_187722432.1">
    <property type="nucleotide sequence ID" value="NZ_BAABBL010000006.1"/>
</dbReference>
<dbReference type="Pfam" id="PF14815">
    <property type="entry name" value="NUDIX_4"/>
    <property type="match status" value="1"/>
</dbReference>
<evidence type="ECO:0000256" key="11">
    <source>
        <dbReference type="ARBA" id="ARBA00038905"/>
    </source>
</evidence>
<comment type="catalytic activity">
    <reaction evidence="10">
        <text>8-oxo-dGTP + H2O = 8-oxo-dGMP + diphosphate + H(+)</text>
        <dbReference type="Rhea" id="RHEA:31575"/>
        <dbReference type="ChEBI" id="CHEBI:15377"/>
        <dbReference type="ChEBI" id="CHEBI:15378"/>
        <dbReference type="ChEBI" id="CHEBI:33019"/>
        <dbReference type="ChEBI" id="CHEBI:63224"/>
        <dbReference type="ChEBI" id="CHEBI:77896"/>
        <dbReference type="EC" id="3.6.1.55"/>
    </reaction>
</comment>
<keyword evidence="7 13" id="KW-0378">Hydrolase</keyword>
<evidence type="ECO:0000256" key="2">
    <source>
        <dbReference type="ARBA" id="ARBA00005582"/>
    </source>
</evidence>
<evidence type="ECO:0000256" key="10">
    <source>
        <dbReference type="ARBA" id="ARBA00035861"/>
    </source>
</evidence>
<keyword evidence="6" id="KW-0227">DNA damage</keyword>
<dbReference type="GO" id="GO:0006260">
    <property type="term" value="P:DNA replication"/>
    <property type="evidence" value="ECO:0007669"/>
    <property type="project" value="UniProtKB-KW"/>
</dbReference>
<dbReference type="PANTHER" id="PTHR47707:SF1">
    <property type="entry name" value="NUDIX HYDROLASE FAMILY PROTEIN"/>
    <property type="match status" value="1"/>
</dbReference>
<dbReference type="GO" id="GO:0035539">
    <property type="term" value="F:8-oxo-7,8-dihydrodeoxyguanosine triphosphate pyrophosphatase activity"/>
    <property type="evidence" value="ECO:0007669"/>
    <property type="project" value="UniProtKB-EC"/>
</dbReference>
<proteinExistence type="inferred from homology"/>
<dbReference type="InterPro" id="IPR029119">
    <property type="entry name" value="MutY_C"/>
</dbReference>
<reference evidence="13 14" key="1">
    <citation type="submission" date="2020-08" db="EMBL/GenBank/DDBJ databases">
        <title>Genome sequence of Tessaracoccus defluvii JCM 17540T.</title>
        <authorList>
            <person name="Hyun D.-W."/>
            <person name="Bae J.-W."/>
        </authorList>
    </citation>
    <scope>NUCLEOTIDE SEQUENCE [LARGE SCALE GENOMIC DNA]</scope>
    <source>
        <strain evidence="13 14">JCM 17540</strain>
    </source>
</reference>
<sequence length="130" mass="14186">MKRITVVGAVLVRDGRILAARRGPGMSLAGLWEFPGGKVEPGETHQQTLRREIHEELGCLVTVGAQLTRTEHSYDFGLVDLTTYWCTLESGEPRPSEHDELAWVGVGSLETLPWAPADVPAVELIVQQAG</sequence>
<comment type="similarity">
    <text evidence="2">Belongs to the Nudix hydrolase family.</text>
</comment>
<dbReference type="GO" id="GO:0044715">
    <property type="term" value="F:8-oxo-dGDP phosphatase activity"/>
    <property type="evidence" value="ECO:0007669"/>
    <property type="project" value="TreeGrafter"/>
</dbReference>
<evidence type="ECO:0000256" key="9">
    <source>
        <dbReference type="ARBA" id="ARBA00023204"/>
    </source>
</evidence>
<dbReference type="InterPro" id="IPR047127">
    <property type="entry name" value="MutT-like"/>
</dbReference>
<keyword evidence="5" id="KW-0479">Metal-binding</keyword>
<dbReference type="InterPro" id="IPR020476">
    <property type="entry name" value="Nudix_hydrolase"/>
</dbReference>
<keyword evidence="14" id="KW-1185">Reference proteome</keyword>
<keyword evidence="3" id="KW-0515">Mutator protein</keyword>
<dbReference type="PANTHER" id="PTHR47707">
    <property type="entry name" value="8-OXO-DGTP DIPHOSPHATASE"/>
    <property type="match status" value="1"/>
</dbReference>
<dbReference type="KEGG" id="tdf:H9L22_08985"/>
<evidence type="ECO:0000259" key="12">
    <source>
        <dbReference type="PROSITE" id="PS51462"/>
    </source>
</evidence>
<dbReference type="PROSITE" id="PS00893">
    <property type="entry name" value="NUDIX_BOX"/>
    <property type="match status" value="1"/>
</dbReference>
<comment type="cofactor">
    <cofactor evidence="1">
        <name>Mg(2+)</name>
        <dbReference type="ChEBI" id="CHEBI:18420"/>
    </cofactor>
</comment>
<evidence type="ECO:0000256" key="8">
    <source>
        <dbReference type="ARBA" id="ARBA00022842"/>
    </source>
</evidence>
<dbReference type="SUPFAM" id="SSF55811">
    <property type="entry name" value="Nudix"/>
    <property type="match status" value="1"/>
</dbReference>
<organism evidence="13 14">
    <name type="scientific">Tessaracoccus defluvii</name>
    <dbReference type="NCBI Taxonomy" id="1285901"/>
    <lineage>
        <taxon>Bacteria</taxon>
        <taxon>Bacillati</taxon>
        <taxon>Actinomycetota</taxon>
        <taxon>Actinomycetes</taxon>
        <taxon>Propionibacteriales</taxon>
        <taxon>Propionibacteriaceae</taxon>
        <taxon>Tessaracoccus</taxon>
    </lineage>
</organism>
<dbReference type="Proteomes" id="UP000516117">
    <property type="component" value="Chromosome"/>
</dbReference>
<dbReference type="AlphaFoldDB" id="A0A7H0H9X7"/>
<dbReference type="GO" id="GO:0008413">
    <property type="term" value="F:8-oxo-7,8-dihydroguanosine triphosphate pyrophosphatase activity"/>
    <property type="evidence" value="ECO:0007669"/>
    <property type="project" value="TreeGrafter"/>
</dbReference>
<name>A0A7H0H9X7_9ACTN</name>
<dbReference type="GO" id="GO:0044716">
    <property type="term" value="F:8-oxo-GDP phosphatase activity"/>
    <property type="evidence" value="ECO:0007669"/>
    <property type="project" value="TreeGrafter"/>
</dbReference>
<evidence type="ECO:0000313" key="13">
    <source>
        <dbReference type="EMBL" id="QNP57343.1"/>
    </source>
</evidence>
<evidence type="ECO:0000256" key="7">
    <source>
        <dbReference type="ARBA" id="ARBA00022801"/>
    </source>
</evidence>
<dbReference type="InterPro" id="IPR000086">
    <property type="entry name" value="NUDIX_hydrolase_dom"/>
</dbReference>
<dbReference type="GO" id="GO:0006281">
    <property type="term" value="P:DNA repair"/>
    <property type="evidence" value="ECO:0007669"/>
    <property type="project" value="UniProtKB-KW"/>
</dbReference>
<dbReference type="PRINTS" id="PR00502">
    <property type="entry name" value="NUDIXFAMILY"/>
</dbReference>
<keyword evidence="9" id="KW-0234">DNA repair</keyword>
<evidence type="ECO:0000256" key="1">
    <source>
        <dbReference type="ARBA" id="ARBA00001946"/>
    </source>
</evidence>
<evidence type="ECO:0000256" key="5">
    <source>
        <dbReference type="ARBA" id="ARBA00022723"/>
    </source>
</evidence>
<evidence type="ECO:0000256" key="3">
    <source>
        <dbReference type="ARBA" id="ARBA00022457"/>
    </source>
</evidence>
<evidence type="ECO:0000256" key="4">
    <source>
        <dbReference type="ARBA" id="ARBA00022705"/>
    </source>
</evidence>
<evidence type="ECO:0000313" key="14">
    <source>
        <dbReference type="Proteomes" id="UP000516117"/>
    </source>
</evidence>
<accession>A0A7H0H9X7</accession>
<protein>
    <recommendedName>
        <fullName evidence="11">8-oxo-dGTP diphosphatase</fullName>
        <ecNumber evidence="11">3.6.1.55</ecNumber>
    </recommendedName>
</protein>